<evidence type="ECO:0000313" key="2">
    <source>
        <dbReference type="Proteomes" id="UP001153555"/>
    </source>
</evidence>
<dbReference type="EMBL" id="CACSLK010020742">
    <property type="protein sequence ID" value="CAA0821486.1"/>
    <property type="molecule type" value="Genomic_DNA"/>
</dbReference>
<protein>
    <submittedName>
        <fullName evidence="1">Pentatricopeptide repeat-containing protein</fullName>
    </submittedName>
</protein>
<name>A0A9N7N6G0_STRHE</name>
<proteinExistence type="predicted"/>
<dbReference type="AlphaFoldDB" id="A0A9N7N6G0"/>
<organism evidence="1 2">
    <name type="scientific">Striga hermonthica</name>
    <name type="common">Purple witchweed</name>
    <name type="synonym">Buchnera hermonthica</name>
    <dbReference type="NCBI Taxonomy" id="68872"/>
    <lineage>
        <taxon>Eukaryota</taxon>
        <taxon>Viridiplantae</taxon>
        <taxon>Streptophyta</taxon>
        <taxon>Embryophyta</taxon>
        <taxon>Tracheophyta</taxon>
        <taxon>Spermatophyta</taxon>
        <taxon>Magnoliopsida</taxon>
        <taxon>eudicotyledons</taxon>
        <taxon>Gunneridae</taxon>
        <taxon>Pentapetalae</taxon>
        <taxon>asterids</taxon>
        <taxon>lamiids</taxon>
        <taxon>Lamiales</taxon>
        <taxon>Orobanchaceae</taxon>
        <taxon>Buchnereae</taxon>
        <taxon>Striga</taxon>
    </lineage>
</organism>
<dbReference type="PANTHER" id="PTHR47493">
    <property type="entry name" value="OS08G0520200 PROTEIN"/>
    <property type="match status" value="1"/>
</dbReference>
<dbReference type="PANTHER" id="PTHR47493:SF1">
    <property type="entry name" value="OS08G0520200 PROTEIN"/>
    <property type="match status" value="1"/>
</dbReference>
<sequence>MTIVIRLNSPGKMEALMQLPPAAPLYSTTRKRKKLFRRISSSPWDSYQTFSSQGGPSGEKLLPIHAKHVYANKSSGLLPERCTLSALLLYYARNNLFSEAQTIWDDLLNSSFMPDPELVSELIFIYGRIGDFDRVTRILHEMQIKDSKRLPDIMSLSVSSFGRRGYLDCMELMIKRMVAMGYSVSSVAGNAYVVHYSAFGSLADMELAVGRLKRSRILIEENAIRAVSLAYIKKNKFYSLGRFVHDVGLGRKNVGNLLWNLLLLSYGAKFKMKSLQREFVRMVESGFCPDLDTFNIRALAFSRMCLMWDLHLSLEHMKHDGICPDLVTYGCVVDAYMDRRLGRNLRFALGKIGWDCPVSMRTDPLVFEAMGKGEFHSSSEVVMEYWGRKDWTYEMLVSVYLKKKFRSNQIFWNY</sequence>
<dbReference type="Proteomes" id="UP001153555">
    <property type="component" value="Unassembled WGS sequence"/>
</dbReference>
<dbReference type="Gene3D" id="1.25.40.10">
    <property type="entry name" value="Tetratricopeptide repeat domain"/>
    <property type="match status" value="2"/>
</dbReference>
<dbReference type="InterPro" id="IPR011990">
    <property type="entry name" value="TPR-like_helical_dom_sf"/>
</dbReference>
<reference evidence="1" key="1">
    <citation type="submission" date="2019-12" db="EMBL/GenBank/DDBJ databases">
        <authorList>
            <person name="Scholes J."/>
        </authorList>
    </citation>
    <scope>NUCLEOTIDE SEQUENCE</scope>
</reference>
<evidence type="ECO:0000313" key="1">
    <source>
        <dbReference type="EMBL" id="CAA0821486.1"/>
    </source>
</evidence>
<gene>
    <name evidence="1" type="ORF">SHERM_19488</name>
</gene>
<comment type="caution">
    <text evidence="1">The sequence shown here is derived from an EMBL/GenBank/DDBJ whole genome shotgun (WGS) entry which is preliminary data.</text>
</comment>
<dbReference type="OrthoDB" id="762539at2759"/>
<keyword evidence="2" id="KW-1185">Reference proteome</keyword>
<accession>A0A9N7N6G0</accession>